<feature type="compositionally biased region" description="Basic and acidic residues" evidence="1">
    <location>
        <begin position="685"/>
        <end position="706"/>
    </location>
</feature>
<dbReference type="RefSeq" id="XP_009544832.1">
    <property type="nucleotide sequence ID" value="XM_009546537.1"/>
</dbReference>
<evidence type="ECO:0000313" key="2">
    <source>
        <dbReference type="EMBL" id="ETW82472.1"/>
    </source>
</evidence>
<feature type="compositionally biased region" description="Acidic residues" evidence="1">
    <location>
        <begin position="651"/>
        <end position="660"/>
    </location>
</feature>
<keyword evidence="3" id="KW-1185">Reference proteome</keyword>
<feature type="compositionally biased region" description="Polar residues" evidence="1">
    <location>
        <begin position="630"/>
        <end position="646"/>
    </location>
</feature>
<protein>
    <submittedName>
        <fullName evidence="2">Uncharacterized protein</fullName>
    </submittedName>
</protein>
<feature type="region of interest" description="Disordered" evidence="1">
    <location>
        <begin position="630"/>
        <end position="721"/>
    </location>
</feature>
<gene>
    <name evidence="2" type="ORF">HETIRDRAFT_165270</name>
</gene>
<dbReference type="KEGG" id="hir:HETIRDRAFT_165270"/>
<evidence type="ECO:0000256" key="1">
    <source>
        <dbReference type="SAM" id="MobiDB-lite"/>
    </source>
</evidence>
<feature type="compositionally biased region" description="Low complexity" evidence="1">
    <location>
        <begin position="930"/>
        <end position="950"/>
    </location>
</feature>
<dbReference type="InParanoid" id="W4K9G0"/>
<dbReference type="EMBL" id="KI925457">
    <property type="protein sequence ID" value="ETW82472.1"/>
    <property type="molecule type" value="Genomic_DNA"/>
</dbReference>
<accession>W4K9G0</accession>
<sequence length="956" mass="107544">MTSFNNETNGHISIDSGLTLSPLDSTPASVNSEPTMTSTAFDSISGTTAALGPFATYEDWNTQVQNSLNKNGLVYIPFTSKIAHFKGQRAINQAFLLKLTNALLNNIANDIDESWLNPIFIIGGSLLADERLRQLGKQNQKEVLNWGIDGMLDEPLICADGQHRHLAGIKANKKGWYARIINRDLWQYGIEHSFLIPWSVLLNGVAEVYAPSSKPDKLLSILCHAYSLHCIYFLDSYKVDKTAQATQLGHSIAVSLDNHKMASEKLLLVFASFILDPIYRTPKQFSITRHALVLHKLVDFLSENPWAREGVLPIIFQTFAKNGYYFPMMILAHASDQFREFRKAKVGLVNTITNGKTKKFMKSTVVSIDTWFEDMPVNCYWLDQTSREEALERLITLTTPSDNCEYQYLENYGRINTYFQPGSLLWRSFLRGGLGNLMSNVHKCSYILAYLLTPNFAELHNEGRTLPKVQLEATGKISFFHLLWSQTAEGFLRIAIAREHGQFPNYEGTADLEIYHSSLNKPEYTERLNQIYLYFSRYSSKLVEDATLNILGLPNQYLKNPSNFHFRDTTVYLNSNTLSQFPEEESTWRSYTKNLATNSLVWYHLLLLLKFDLGKPLTCNPAMIIPLTPPTFSSETPHSQEASSSSHHLDDDDDDEFIEDDQSKKRKRANTDQGQNKKINKGKGKMVEKNKDKELGKGKSVGKDKGVGMGKGKGIGKGKGVGKGSIKSIKNKITKQWVEKIQKTDLVFIDPPEGIVVKDSPYEFGYGRVQSNQPLIRAEAPEANIAHKDCLDLLNQFKDARRLHQISRLLQTLLVTEAFQSELRKTDPQIPEPKEHQVACLEALNTESVKSLKDLKGHIMTKALREYVVSGRWADIHTGTLMVQDISEVDNDSESSQVADSQMDIDIVDSDMGTDNHDNNHDNNDEYINDDNSSSSGSSNSSSNSSSHSSTAMNVN</sequence>
<name>W4K9G0_HETIT</name>
<dbReference type="GeneID" id="20667973"/>
<reference evidence="2 3" key="1">
    <citation type="journal article" date="2012" name="New Phytol.">
        <title>Insight into trade-off between wood decay and parasitism from the genome of a fungal forest pathogen.</title>
        <authorList>
            <person name="Olson A."/>
            <person name="Aerts A."/>
            <person name="Asiegbu F."/>
            <person name="Belbahri L."/>
            <person name="Bouzid O."/>
            <person name="Broberg A."/>
            <person name="Canback B."/>
            <person name="Coutinho P.M."/>
            <person name="Cullen D."/>
            <person name="Dalman K."/>
            <person name="Deflorio G."/>
            <person name="van Diepen L.T."/>
            <person name="Dunand C."/>
            <person name="Duplessis S."/>
            <person name="Durling M."/>
            <person name="Gonthier P."/>
            <person name="Grimwood J."/>
            <person name="Fossdal C.G."/>
            <person name="Hansson D."/>
            <person name="Henrissat B."/>
            <person name="Hietala A."/>
            <person name="Himmelstrand K."/>
            <person name="Hoffmeister D."/>
            <person name="Hogberg N."/>
            <person name="James T.Y."/>
            <person name="Karlsson M."/>
            <person name="Kohler A."/>
            <person name="Kues U."/>
            <person name="Lee Y.H."/>
            <person name="Lin Y.C."/>
            <person name="Lind M."/>
            <person name="Lindquist E."/>
            <person name="Lombard V."/>
            <person name="Lucas S."/>
            <person name="Lunden K."/>
            <person name="Morin E."/>
            <person name="Murat C."/>
            <person name="Park J."/>
            <person name="Raffaello T."/>
            <person name="Rouze P."/>
            <person name="Salamov A."/>
            <person name="Schmutz J."/>
            <person name="Solheim H."/>
            <person name="Stahlberg J."/>
            <person name="Velez H."/>
            <person name="de Vries R.P."/>
            <person name="Wiebenga A."/>
            <person name="Woodward S."/>
            <person name="Yakovlev I."/>
            <person name="Garbelotto M."/>
            <person name="Martin F."/>
            <person name="Grigoriev I.V."/>
            <person name="Stenlid J."/>
        </authorList>
    </citation>
    <scope>NUCLEOTIDE SEQUENCE [LARGE SCALE GENOMIC DNA]</scope>
    <source>
        <strain evidence="2 3">TC 32-1</strain>
    </source>
</reference>
<organism evidence="2 3">
    <name type="scientific">Heterobasidion irregulare (strain TC 32-1)</name>
    <dbReference type="NCBI Taxonomy" id="747525"/>
    <lineage>
        <taxon>Eukaryota</taxon>
        <taxon>Fungi</taxon>
        <taxon>Dikarya</taxon>
        <taxon>Basidiomycota</taxon>
        <taxon>Agaricomycotina</taxon>
        <taxon>Agaricomycetes</taxon>
        <taxon>Russulales</taxon>
        <taxon>Bondarzewiaceae</taxon>
        <taxon>Heterobasidion</taxon>
        <taxon>Heterobasidion annosum species complex</taxon>
    </lineage>
</organism>
<feature type="compositionally biased region" description="Basic and acidic residues" evidence="1">
    <location>
        <begin position="914"/>
        <end position="924"/>
    </location>
</feature>
<dbReference type="Proteomes" id="UP000030671">
    <property type="component" value="Unassembled WGS sequence"/>
</dbReference>
<dbReference type="AlphaFoldDB" id="W4K9G0"/>
<feature type="region of interest" description="Disordered" evidence="1">
    <location>
        <begin position="908"/>
        <end position="956"/>
    </location>
</feature>
<dbReference type="HOGENOM" id="CLU_308603_0_0_1"/>
<proteinExistence type="predicted"/>
<evidence type="ECO:0000313" key="3">
    <source>
        <dbReference type="Proteomes" id="UP000030671"/>
    </source>
</evidence>
<feature type="compositionally biased region" description="Gly residues" evidence="1">
    <location>
        <begin position="707"/>
        <end position="721"/>
    </location>
</feature>